<dbReference type="EMBL" id="JBJUIK010000012">
    <property type="protein sequence ID" value="KAL3509644.1"/>
    <property type="molecule type" value="Genomic_DNA"/>
</dbReference>
<comment type="caution">
    <text evidence="8">The sequence shown here is derived from an EMBL/GenBank/DDBJ whole genome shotgun (WGS) entry which is preliminary data.</text>
</comment>
<dbReference type="InterPro" id="IPR003245">
    <property type="entry name" value="Phytocyanin_dom"/>
</dbReference>
<dbReference type="Pfam" id="PF02298">
    <property type="entry name" value="Cu_bind_like"/>
    <property type="match status" value="1"/>
</dbReference>
<dbReference type="Proteomes" id="UP001630127">
    <property type="component" value="Unassembled WGS sequence"/>
</dbReference>
<dbReference type="AlphaFoldDB" id="A0ABD2YS94"/>
<dbReference type="CDD" id="cd04216">
    <property type="entry name" value="Phytocyanin"/>
    <property type="match status" value="1"/>
</dbReference>
<evidence type="ECO:0000313" key="8">
    <source>
        <dbReference type="EMBL" id="KAL3509644.1"/>
    </source>
</evidence>
<dbReference type="PROSITE" id="PS00196">
    <property type="entry name" value="COPPER_BLUE"/>
    <property type="match status" value="1"/>
</dbReference>
<keyword evidence="5" id="KW-1133">Transmembrane helix</keyword>
<evidence type="ECO:0000256" key="3">
    <source>
        <dbReference type="ARBA" id="ARBA00023180"/>
    </source>
</evidence>
<keyword evidence="1" id="KW-0479">Metal-binding</keyword>
<accession>A0ABD2YS94</accession>
<evidence type="ECO:0000256" key="6">
    <source>
        <dbReference type="SAM" id="SignalP"/>
    </source>
</evidence>
<dbReference type="PANTHER" id="PTHR33021">
    <property type="entry name" value="BLUE COPPER PROTEIN"/>
    <property type="match status" value="1"/>
</dbReference>
<dbReference type="InterPro" id="IPR008972">
    <property type="entry name" value="Cupredoxin"/>
</dbReference>
<dbReference type="GO" id="GO:0046872">
    <property type="term" value="F:metal ion binding"/>
    <property type="evidence" value="ECO:0007669"/>
    <property type="project" value="UniProtKB-KW"/>
</dbReference>
<keyword evidence="2" id="KW-0186">Copper</keyword>
<feature type="signal peptide" evidence="6">
    <location>
        <begin position="1"/>
        <end position="23"/>
    </location>
</feature>
<evidence type="ECO:0000256" key="5">
    <source>
        <dbReference type="SAM" id="Phobius"/>
    </source>
</evidence>
<keyword evidence="6" id="KW-0732">Signal</keyword>
<feature type="compositionally biased region" description="Low complexity" evidence="4">
    <location>
        <begin position="163"/>
        <end position="174"/>
    </location>
</feature>
<feature type="compositionally biased region" description="Low complexity" evidence="4">
    <location>
        <begin position="218"/>
        <end position="243"/>
    </location>
</feature>
<feature type="region of interest" description="Disordered" evidence="4">
    <location>
        <begin position="133"/>
        <end position="243"/>
    </location>
</feature>
<sequence length="268" mass="27446">MAMLLRRLVIVAAVAMFIDTSMAKNYQVGAPNGGWDLTTSLQAWANTKTFVEGDSLTFVYGPSHNVLEVSLPDYDACLTNDSIQSYSGGNTVISLTSLGNRYFVCGTPGHCDRGMKVVINTIAASAPPPATPLVPPAATPSSPTPVTPLVPPAATPSSPTPVTPLGSPTASPISSPVPSPPKTAAPTQSPKLSPTVSPYKSPVSSPSKSPAISPPALSPSTPAADSPATPPFSDDTSPSTTRSSANKINVVTAFTMGLGFIIMMLLTL</sequence>
<keyword evidence="9" id="KW-1185">Reference proteome</keyword>
<dbReference type="PROSITE" id="PS51485">
    <property type="entry name" value="PHYTOCYANIN"/>
    <property type="match status" value="1"/>
</dbReference>
<dbReference type="PANTHER" id="PTHR33021:SF492">
    <property type="entry name" value="UCLACYANIN 1"/>
    <property type="match status" value="1"/>
</dbReference>
<dbReference type="FunFam" id="2.60.40.420:FF:000003">
    <property type="entry name" value="Blue copper"/>
    <property type="match status" value="1"/>
</dbReference>
<keyword evidence="5" id="KW-0472">Membrane</keyword>
<protein>
    <recommendedName>
        <fullName evidence="7">Phytocyanin domain-containing protein</fullName>
    </recommendedName>
</protein>
<feature type="domain" description="Phytocyanin" evidence="7">
    <location>
        <begin position="24"/>
        <end position="123"/>
    </location>
</feature>
<dbReference type="InterPro" id="IPR028871">
    <property type="entry name" value="BlueCu_1_BS"/>
</dbReference>
<feature type="chain" id="PRO_5044767883" description="Phytocyanin domain-containing protein" evidence="6">
    <location>
        <begin position="24"/>
        <end position="268"/>
    </location>
</feature>
<evidence type="ECO:0000256" key="1">
    <source>
        <dbReference type="ARBA" id="ARBA00022723"/>
    </source>
</evidence>
<keyword evidence="3" id="KW-0325">Glycoprotein</keyword>
<name>A0ABD2YS94_9GENT</name>
<feature type="compositionally biased region" description="Pro residues" evidence="4">
    <location>
        <begin position="133"/>
        <end position="162"/>
    </location>
</feature>
<feature type="transmembrane region" description="Helical" evidence="5">
    <location>
        <begin position="248"/>
        <end position="266"/>
    </location>
</feature>
<proteinExistence type="predicted"/>
<evidence type="ECO:0000256" key="4">
    <source>
        <dbReference type="SAM" id="MobiDB-lite"/>
    </source>
</evidence>
<evidence type="ECO:0000259" key="7">
    <source>
        <dbReference type="PROSITE" id="PS51485"/>
    </source>
</evidence>
<dbReference type="Gene3D" id="2.60.40.420">
    <property type="entry name" value="Cupredoxins - blue copper proteins"/>
    <property type="match status" value="1"/>
</dbReference>
<evidence type="ECO:0000313" key="9">
    <source>
        <dbReference type="Proteomes" id="UP001630127"/>
    </source>
</evidence>
<organism evidence="8 9">
    <name type="scientific">Cinchona calisaya</name>
    <dbReference type="NCBI Taxonomy" id="153742"/>
    <lineage>
        <taxon>Eukaryota</taxon>
        <taxon>Viridiplantae</taxon>
        <taxon>Streptophyta</taxon>
        <taxon>Embryophyta</taxon>
        <taxon>Tracheophyta</taxon>
        <taxon>Spermatophyta</taxon>
        <taxon>Magnoliopsida</taxon>
        <taxon>eudicotyledons</taxon>
        <taxon>Gunneridae</taxon>
        <taxon>Pentapetalae</taxon>
        <taxon>asterids</taxon>
        <taxon>lamiids</taxon>
        <taxon>Gentianales</taxon>
        <taxon>Rubiaceae</taxon>
        <taxon>Cinchonoideae</taxon>
        <taxon>Cinchoneae</taxon>
        <taxon>Cinchona</taxon>
    </lineage>
</organism>
<gene>
    <name evidence="8" type="ORF">ACH5RR_029045</name>
</gene>
<dbReference type="InterPro" id="IPR039391">
    <property type="entry name" value="Phytocyanin-like"/>
</dbReference>
<feature type="compositionally biased region" description="Low complexity" evidence="4">
    <location>
        <begin position="193"/>
        <end position="211"/>
    </location>
</feature>
<dbReference type="SUPFAM" id="SSF49503">
    <property type="entry name" value="Cupredoxins"/>
    <property type="match status" value="1"/>
</dbReference>
<evidence type="ECO:0000256" key="2">
    <source>
        <dbReference type="ARBA" id="ARBA00023008"/>
    </source>
</evidence>
<keyword evidence="5" id="KW-0812">Transmembrane</keyword>
<reference evidence="8 9" key="1">
    <citation type="submission" date="2024-11" db="EMBL/GenBank/DDBJ databases">
        <title>A near-complete genome assembly of Cinchona calisaya.</title>
        <authorList>
            <person name="Lian D.C."/>
            <person name="Zhao X.W."/>
            <person name="Wei L."/>
        </authorList>
    </citation>
    <scope>NUCLEOTIDE SEQUENCE [LARGE SCALE GENOMIC DNA]</scope>
    <source>
        <tissue evidence="8">Nenye</tissue>
    </source>
</reference>